<reference evidence="3 4" key="1">
    <citation type="submission" date="2015-09" db="EMBL/GenBank/DDBJ databases">
        <authorList>
            <consortium name="Pathogen Informatics"/>
        </authorList>
    </citation>
    <scope>NUCLEOTIDE SEQUENCE [LARGE SCALE GENOMIC DNA]</scope>
    <source>
        <strain evidence="3 4">2789STDY5834960</strain>
    </source>
</reference>
<dbReference type="OrthoDB" id="371169at2"/>
<organism evidence="3 4">
    <name type="scientific">Roseburia intestinalis</name>
    <dbReference type="NCBI Taxonomy" id="166486"/>
    <lineage>
        <taxon>Bacteria</taxon>
        <taxon>Bacillati</taxon>
        <taxon>Bacillota</taxon>
        <taxon>Clostridia</taxon>
        <taxon>Lachnospirales</taxon>
        <taxon>Lachnospiraceae</taxon>
        <taxon>Roseburia</taxon>
    </lineage>
</organism>
<feature type="domain" description="DUF1653" evidence="2">
    <location>
        <begin position="11"/>
        <end position="74"/>
    </location>
</feature>
<dbReference type="PaxDb" id="166486-ERS852572_01568"/>
<evidence type="ECO:0000256" key="1">
    <source>
        <dbReference type="SAM" id="MobiDB-lite"/>
    </source>
</evidence>
<dbReference type="Pfam" id="PF07866">
    <property type="entry name" value="DUF1653"/>
    <property type="match status" value="1"/>
</dbReference>
<evidence type="ECO:0000313" key="4">
    <source>
        <dbReference type="Proteomes" id="UP000095350"/>
    </source>
</evidence>
<dbReference type="AlphaFoldDB" id="A0A173TJV0"/>
<dbReference type="GeneID" id="61434486"/>
<dbReference type="InterPro" id="IPR023387">
    <property type="entry name" value="DUF1653-like_dom"/>
</dbReference>
<feature type="region of interest" description="Disordered" evidence="1">
    <location>
        <begin position="106"/>
        <end position="162"/>
    </location>
</feature>
<evidence type="ECO:0000313" key="3">
    <source>
        <dbReference type="EMBL" id="CUN02486.1"/>
    </source>
</evidence>
<accession>A0A173TJV0</accession>
<dbReference type="STRING" id="166486.ERS852572_01568"/>
<name>A0A173TJV0_9FIRM</name>
<dbReference type="EMBL" id="CYXZ01000010">
    <property type="protein sequence ID" value="CUN02486.1"/>
    <property type="molecule type" value="Genomic_DNA"/>
</dbReference>
<evidence type="ECO:0000259" key="2">
    <source>
        <dbReference type="Pfam" id="PF07866"/>
    </source>
</evidence>
<dbReference type="RefSeq" id="WP_006855921.1">
    <property type="nucleotide sequence ID" value="NZ_CABIYH010000010.1"/>
</dbReference>
<dbReference type="Gene3D" id="2.30.30.320">
    <property type="entry name" value="DUF1653-like domain"/>
    <property type="match status" value="1"/>
</dbReference>
<feature type="compositionally biased region" description="Polar residues" evidence="1">
    <location>
        <begin position="106"/>
        <end position="122"/>
    </location>
</feature>
<dbReference type="InterPro" id="IPR037135">
    <property type="entry name" value="DUF1653-like_dom_sf"/>
</dbReference>
<gene>
    <name evidence="3" type="ORF">ERS852572_01568</name>
</gene>
<sequence length="233" mass="26605">MAERIPVSGEIYRHFKNKLYQIVAIATHSETGEKLVIYQALYGDFGVYARPLTMFTSEVDHEKYPEVTQKYRFELVEREKKEDVQAAQTGSERSADMTQRYSVGHSTGRTILQNQNGRNADTSVRENERVSGDISVQSNKAVSGDVGAQESKGASSDTEEQVEPKLMEFLDAVSFEEKYNILTSMRDIITDKMINNMAVVLDVVIPEGDLDDRYEQLKQCIRTRQRFESTRLR</sequence>
<proteinExistence type="predicted"/>
<protein>
    <submittedName>
        <fullName evidence="3">Uncharacterized protein conserved in bacteria</fullName>
    </submittedName>
</protein>
<dbReference type="Proteomes" id="UP000095350">
    <property type="component" value="Unassembled WGS sequence"/>
</dbReference>